<sequence>VGSVVIVAELGRENHGSIPATAIGRGLEPLDARTDPRTILNWW</sequence>
<evidence type="ECO:0000313" key="2">
    <source>
        <dbReference type="Proteomes" id="UP000265520"/>
    </source>
</evidence>
<feature type="non-terminal residue" evidence="1">
    <location>
        <position position="1"/>
    </location>
</feature>
<dbReference type="EMBL" id="LXQA010704935">
    <property type="protein sequence ID" value="MCI66908.1"/>
    <property type="molecule type" value="Genomic_DNA"/>
</dbReference>
<comment type="caution">
    <text evidence="1">The sequence shown here is derived from an EMBL/GenBank/DDBJ whole genome shotgun (WGS) entry which is preliminary data.</text>
</comment>
<organism evidence="1 2">
    <name type="scientific">Trifolium medium</name>
    <dbReference type="NCBI Taxonomy" id="97028"/>
    <lineage>
        <taxon>Eukaryota</taxon>
        <taxon>Viridiplantae</taxon>
        <taxon>Streptophyta</taxon>
        <taxon>Embryophyta</taxon>
        <taxon>Tracheophyta</taxon>
        <taxon>Spermatophyta</taxon>
        <taxon>Magnoliopsida</taxon>
        <taxon>eudicotyledons</taxon>
        <taxon>Gunneridae</taxon>
        <taxon>Pentapetalae</taxon>
        <taxon>rosids</taxon>
        <taxon>fabids</taxon>
        <taxon>Fabales</taxon>
        <taxon>Fabaceae</taxon>
        <taxon>Papilionoideae</taxon>
        <taxon>50 kb inversion clade</taxon>
        <taxon>NPAAA clade</taxon>
        <taxon>Hologalegina</taxon>
        <taxon>IRL clade</taxon>
        <taxon>Trifolieae</taxon>
        <taxon>Trifolium</taxon>
    </lineage>
</organism>
<evidence type="ECO:0000313" key="1">
    <source>
        <dbReference type="EMBL" id="MCI66908.1"/>
    </source>
</evidence>
<proteinExistence type="predicted"/>
<dbReference type="AlphaFoldDB" id="A0A392U1C7"/>
<keyword evidence="2" id="KW-1185">Reference proteome</keyword>
<reference evidence="1 2" key="1">
    <citation type="journal article" date="2018" name="Front. Plant Sci.">
        <title>Red Clover (Trifolium pratense) and Zigzag Clover (T. medium) - A Picture of Genomic Similarities and Differences.</title>
        <authorList>
            <person name="Dluhosova J."/>
            <person name="Istvanek J."/>
            <person name="Nedelnik J."/>
            <person name="Repkova J."/>
        </authorList>
    </citation>
    <scope>NUCLEOTIDE SEQUENCE [LARGE SCALE GENOMIC DNA]</scope>
    <source>
        <strain evidence="2">cv. 10/8</strain>
        <tissue evidence="1">Leaf</tissue>
    </source>
</reference>
<name>A0A392U1C7_9FABA</name>
<accession>A0A392U1C7</accession>
<dbReference type="Proteomes" id="UP000265520">
    <property type="component" value="Unassembled WGS sequence"/>
</dbReference>
<protein>
    <submittedName>
        <fullName evidence="1">Uncharacterized protein</fullName>
    </submittedName>
</protein>